<evidence type="ECO:0000313" key="2">
    <source>
        <dbReference type="Proteomes" id="UP000236291"/>
    </source>
</evidence>
<evidence type="ECO:0000313" key="1">
    <source>
        <dbReference type="EMBL" id="PNX56125.1"/>
    </source>
</evidence>
<reference evidence="1 2" key="2">
    <citation type="journal article" date="2017" name="Front. Plant Sci.">
        <title>Gene Classification and Mining of Molecular Markers Useful in Red Clover (Trifolium pratense) Breeding.</title>
        <authorList>
            <person name="Istvanek J."/>
            <person name="Dluhosova J."/>
            <person name="Dluhos P."/>
            <person name="Patkova L."/>
            <person name="Nedelnik J."/>
            <person name="Repkova J."/>
        </authorList>
    </citation>
    <scope>NUCLEOTIDE SEQUENCE [LARGE SCALE GENOMIC DNA]</scope>
    <source>
        <strain evidence="2">cv. Tatra</strain>
        <tissue evidence="1">Young leaves</tissue>
    </source>
</reference>
<name>A0A2K3JQ02_TRIPR</name>
<comment type="caution">
    <text evidence="1">The sequence shown here is derived from an EMBL/GenBank/DDBJ whole genome shotgun (WGS) entry which is preliminary data.</text>
</comment>
<reference evidence="1 2" key="1">
    <citation type="journal article" date="2014" name="Am. J. Bot.">
        <title>Genome assembly and annotation for red clover (Trifolium pratense; Fabaceae).</title>
        <authorList>
            <person name="Istvanek J."/>
            <person name="Jaros M."/>
            <person name="Krenek A."/>
            <person name="Repkova J."/>
        </authorList>
    </citation>
    <scope>NUCLEOTIDE SEQUENCE [LARGE SCALE GENOMIC DNA]</scope>
    <source>
        <strain evidence="2">cv. Tatra</strain>
        <tissue evidence="1">Young leaves</tissue>
    </source>
</reference>
<gene>
    <name evidence="1" type="ORF">L195_g058055</name>
</gene>
<sequence length="131" mass="15151">MEKFNLLGKIAKQDEEVIKLNADLDQVTKMAKMMSKGTDDLEEMLQKQNYGKPKPIGFEHEIVKQQMKFNNATIHTPINNTFVSGGLSQQSMGHPIPRLHGYPRRVHLELHTPVFPNVTTRKEWREKKKIT</sequence>
<feature type="non-terminal residue" evidence="1">
    <location>
        <position position="131"/>
    </location>
</feature>
<dbReference type="Proteomes" id="UP000236291">
    <property type="component" value="Unassembled WGS sequence"/>
</dbReference>
<dbReference type="EMBL" id="ASHM01118431">
    <property type="protein sequence ID" value="PNX56125.1"/>
    <property type="molecule type" value="Genomic_DNA"/>
</dbReference>
<accession>A0A2K3JQ02</accession>
<dbReference type="AlphaFoldDB" id="A0A2K3JQ02"/>
<protein>
    <submittedName>
        <fullName evidence="1">Uncharacterized protein</fullName>
    </submittedName>
</protein>
<proteinExistence type="predicted"/>
<organism evidence="1 2">
    <name type="scientific">Trifolium pratense</name>
    <name type="common">Red clover</name>
    <dbReference type="NCBI Taxonomy" id="57577"/>
    <lineage>
        <taxon>Eukaryota</taxon>
        <taxon>Viridiplantae</taxon>
        <taxon>Streptophyta</taxon>
        <taxon>Embryophyta</taxon>
        <taxon>Tracheophyta</taxon>
        <taxon>Spermatophyta</taxon>
        <taxon>Magnoliopsida</taxon>
        <taxon>eudicotyledons</taxon>
        <taxon>Gunneridae</taxon>
        <taxon>Pentapetalae</taxon>
        <taxon>rosids</taxon>
        <taxon>fabids</taxon>
        <taxon>Fabales</taxon>
        <taxon>Fabaceae</taxon>
        <taxon>Papilionoideae</taxon>
        <taxon>50 kb inversion clade</taxon>
        <taxon>NPAAA clade</taxon>
        <taxon>Hologalegina</taxon>
        <taxon>IRL clade</taxon>
        <taxon>Trifolieae</taxon>
        <taxon>Trifolium</taxon>
    </lineage>
</organism>